<keyword evidence="2" id="KW-0732">Signal</keyword>
<evidence type="ECO:0000256" key="2">
    <source>
        <dbReference type="SAM" id="SignalP"/>
    </source>
</evidence>
<gene>
    <name evidence="3" type="ORF">IF651_04860</name>
</gene>
<evidence type="ECO:0000313" key="4">
    <source>
        <dbReference type="Proteomes" id="UP000610846"/>
    </source>
</evidence>
<feature type="signal peptide" evidence="2">
    <location>
        <begin position="1"/>
        <end position="39"/>
    </location>
</feature>
<accession>A0A927G8G9</accession>
<dbReference type="InterPro" id="IPR008928">
    <property type="entry name" value="6-hairpin_glycosidase_sf"/>
</dbReference>
<organism evidence="3 4">
    <name type="scientific">Cellulosimicrobium arenosum</name>
    <dbReference type="NCBI Taxonomy" id="2708133"/>
    <lineage>
        <taxon>Bacteria</taxon>
        <taxon>Bacillati</taxon>
        <taxon>Actinomycetota</taxon>
        <taxon>Actinomycetes</taxon>
        <taxon>Micrococcales</taxon>
        <taxon>Promicromonosporaceae</taxon>
        <taxon>Cellulosimicrobium</taxon>
    </lineage>
</organism>
<feature type="region of interest" description="Disordered" evidence="1">
    <location>
        <begin position="301"/>
        <end position="322"/>
    </location>
</feature>
<dbReference type="InterPro" id="IPR012341">
    <property type="entry name" value="6hp_glycosidase-like_sf"/>
</dbReference>
<evidence type="ECO:0000256" key="1">
    <source>
        <dbReference type="SAM" id="MobiDB-lite"/>
    </source>
</evidence>
<reference evidence="3" key="2">
    <citation type="submission" date="2020-09" db="EMBL/GenBank/DDBJ databases">
        <authorList>
            <person name="Yu Y."/>
        </authorList>
    </citation>
    <scope>NUCLEOTIDE SEQUENCE</scope>
    <source>
        <strain evidence="3">KCTC 49039</strain>
    </source>
</reference>
<feature type="chain" id="PRO_5036931652" description="Alpha-L-rhamnosidase six-hairpin glycosidase domain-containing protein" evidence="2">
    <location>
        <begin position="40"/>
        <end position="1103"/>
    </location>
</feature>
<dbReference type="RefSeq" id="WP_191827978.1">
    <property type="nucleotide sequence ID" value="NZ_JACYHB010000003.1"/>
</dbReference>
<dbReference type="AlphaFoldDB" id="A0A927G8G9"/>
<sequence length="1103" mass="116248">MSRALSAAAHQGRPTRSAGALALALSLPLALALPGAAHAQDTPAGGAPSAQTAPAEHVTSDDLADSGEYQQHWSSVPGSRIVLNPFDRDGAGTQLDQNAGPNLPLHVGYYAADEALLSRDLLQVMPVAGETPTDEGYARALAASFDTLSGWTTKDVSTSLTNGQAVLTLDQGKAWGHIAKRITVDDTADARYLTVDVAALTGGAGWNAKVAVDGGADLPQVRPDSTETGTATFDLAAAYGWGHEPLDLTVKVYATNASGAAAGSVALRSLTLDNGGTSPDDADEADAGFVDDFDDASPWTTSRNGATLRSDGSQGTVGTGDVTHGAVERTVTVDLDRDPLLTVDVPQTSAKWALKVSDGGKDVDVQWDTDRTGVLTYDLAGLTGWSGEKTFTVKLFHVGRSGWTAFDRLAIHGTPGWLESASDVGSTWHAAALDADASYSSGATLHTADVFHDETSFSRTIDADGTDGVGVVGAYDGDVSYDADASVLTVRSEHEVYAVDLPEGTDVRYAASLAGLGATSSTPTGTSGAWIATVPSGRTVLGLGFAVDDDLVDPDPVAAAGERAAAATQDPEGDRETWTAYWDEYLATVPVPEDFSLQGVDAVGVEPADVERFYYQGWVNIEQNVLPATPETGNAYVQIGTGKPSMWMKGTPGTKNVASWDSLLGMQDLVHVDPDTAWGAFEGMMALVDDEGGLGGESLPSRKAQTALVLQQVTGETDRLEGVYDDLARHLRWESQNLAWKNPGTTPSEHERDAEFVVSLLVDLQYAQEVSTIVDRPEDVAEWQGIIDDLLPQYQDWFFEDDGTTYQKVWLDDSKQPDVGLTQYVATGLHVPGLDDVTVDRLTARFDSEYDPDEQFAGLAAEAIKAPDAQLMIYGLLDQGDVERAEVLANSITRDMVRSGWFAEVYQETGEGLDSTPIARGVRPSLFGISQLIDNVWMANGYRLDQGRPSFLRMPGREGGITGLTHGGESFDVDLTAQGVTLSGAGSRGLCTQVDVAEGETVRWADAACDGDPQVEVRAEARCLAGTAYVAVRAENVGADDATVRLVTPYGERSGVAAPGSSVYQSFSARADHLDAGEADVVVTRAGAPSVTVTTAFAGTDCS</sequence>
<reference evidence="3" key="1">
    <citation type="journal article" date="2018" name="Curr. Microbiol.">
        <title>Cellulosimicrobium arenosum sp. nov., Isolated from Marine Sediment Sand.</title>
        <authorList>
            <person name="Oh M."/>
            <person name="Kim J.H."/>
            <person name="Yoon J.H."/>
            <person name="Schumann P."/>
            <person name="Kim W."/>
        </authorList>
    </citation>
    <scope>NUCLEOTIDE SEQUENCE</scope>
    <source>
        <strain evidence="3">KCTC 49039</strain>
    </source>
</reference>
<dbReference type="EMBL" id="JACYHB010000003">
    <property type="protein sequence ID" value="MBD8078387.1"/>
    <property type="molecule type" value="Genomic_DNA"/>
</dbReference>
<keyword evidence="4" id="KW-1185">Reference proteome</keyword>
<evidence type="ECO:0008006" key="5">
    <source>
        <dbReference type="Google" id="ProtNLM"/>
    </source>
</evidence>
<protein>
    <recommendedName>
        <fullName evidence="5">Alpha-L-rhamnosidase six-hairpin glycosidase domain-containing protein</fullName>
    </recommendedName>
</protein>
<dbReference type="GO" id="GO:0005975">
    <property type="term" value="P:carbohydrate metabolic process"/>
    <property type="evidence" value="ECO:0007669"/>
    <property type="project" value="InterPro"/>
</dbReference>
<dbReference type="SUPFAM" id="SSF48208">
    <property type="entry name" value="Six-hairpin glycosidases"/>
    <property type="match status" value="1"/>
</dbReference>
<proteinExistence type="predicted"/>
<feature type="compositionally biased region" description="Polar residues" evidence="1">
    <location>
        <begin position="301"/>
        <end position="316"/>
    </location>
</feature>
<evidence type="ECO:0000313" key="3">
    <source>
        <dbReference type="EMBL" id="MBD8078387.1"/>
    </source>
</evidence>
<comment type="caution">
    <text evidence="3">The sequence shown here is derived from an EMBL/GenBank/DDBJ whole genome shotgun (WGS) entry which is preliminary data.</text>
</comment>
<dbReference type="Proteomes" id="UP000610846">
    <property type="component" value="Unassembled WGS sequence"/>
</dbReference>
<feature type="region of interest" description="Disordered" evidence="1">
    <location>
        <begin position="38"/>
        <end position="60"/>
    </location>
</feature>
<name>A0A927G8G9_9MICO</name>
<dbReference type="Gene3D" id="1.50.10.10">
    <property type="match status" value="1"/>
</dbReference>